<dbReference type="EMBL" id="RSCK01000017">
    <property type="protein sequence ID" value="RUT12163.1"/>
    <property type="molecule type" value="Genomic_DNA"/>
</dbReference>
<evidence type="ECO:0000313" key="2">
    <source>
        <dbReference type="EMBL" id="RUT12163.1"/>
    </source>
</evidence>
<evidence type="ECO:0000313" key="3">
    <source>
        <dbReference type="Proteomes" id="UP000282574"/>
    </source>
</evidence>
<evidence type="ECO:0000256" key="1">
    <source>
        <dbReference type="SAM" id="Phobius"/>
    </source>
</evidence>
<reference evidence="2 3" key="1">
    <citation type="journal article" date="2019" name="Genome Biol. Evol.">
        <title>Day and night: Metabolic profiles and evolutionary relationships of six axenic non-marine cyanobacteria.</title>
        <authorList>
            <person name="Will S.E."/>
            <person name="Henke P."/>
            <person name="Boedeker C."/>
            <person name="Huang S."/>
            <person name="Brinkmann H."/>
            <person name="Rohde M."/>
            <person name="Jarek M."/>
            <person name="Friedl T."/>
            <person name="Seufert S."/>
            <person name="Schumacher M."/>
            <person name="Overmann J."/>
            <person name="Neumann-Schaal M."/>
            <person name="Petersen J."/>
        </authorList>
    </citation>
    <scope>NUCLEOTIDE SEQUENCE [LARGE SCALE GENOMIC DNA]</scope>
    <source>
        <strain evidence="2 3">SAG 39.79</strain>
    </source>
</reference>
<accession>A0AB37ULD4</accession>
<sequence length="67" mass="7453">MKEMEDSQFIIFIVFGCIWVLMGTAGVIALLKSDGQEIRFGKWGLIVALPIIIPIVIALAFGAFYYN</sequence>
<comment type="caution">
    <text evidence="2">The sequence shown here is derived from an EMBL/GenBank/DDBJ whole genome shotgun (WGS) entry which is preliminary data.</text>
</comment>
<feature type="transmembrane region" description="Helical" evidence="1">
    <location>
        <begin position="9"/>
        <end position="31"/>
    </location>
</feature>
<name>A0AB37ULD4_9CYAN</name>
<proteinExistence type="predicted"/>
<dbReference type="Proteomes" id="UP000282574">
    <property type="component" value="Unassembled WGS sequence"/>
</dbReference>
<keyword evidence="1" id="KW-0812">Transmembrane</keyword>
<gene>
    <name evidence="2" type="ORF">DSM107010_25780</name>
</gene>
<keyword evidence="3" id="KW-1185">Reference proteome</keyword>
<feature type="transmembrane region" description="Helical" evidence="1">
    <location>
        <begin position="43"/>
        <end position="66"/>
    </location>
</feature>
<keyword evidence="1" id="KW-0472">Membrane</keyword>
<evidence type="ECO:0008006" key="4">
    <source>
        <dbReference type="Google" id="ProtNLM"/>
    </source>
</evidence>
<organism evidence="2 3">
    <name type="scientific">Chroococcidiopsis cubana SAG 39.79</name>
    <dbReference type="NCBI Taxonomy" id="388085"/>
    <lineage>
        <taxon>Bacteria</taxon>
        <taxon>Bacillati</taxon>
        <taxon>Cyanobacteriota</taxon>
        <taxon>Cyanophyceae</taxon>
        <taxon>Chroococcidiopsidales</taxon>
        <taxon>Chroococcidiopsidaceae</taxon>
        <taxon>Chroococcidiopsis</taxon>
    </lineage>
</organism>
<keyword evidence="1" id="KW-1133">Transmembrane helix</keyword>
<dbReference type="PROSITE" id="PS51257">
    <property type="entry name" value="PROKAR_LIPOPROTEIN"/>
    <property type="match status" value="1"/>
</dbReference>
<dbReference type="AlphaFoldDB" id="A0AB37ULD4"/>
<protein>
    <recommendedName>
        <fullName evidence="4">Cardiolipin synthase N-terminal domain-containing protein</fullName>
    </recommendedName>
</protein>